<dbReference type="Pfam" id="PF00534">
    <property type="entry name" value="Glycos_transf_1"/>
    <property type="match status" value="1"/>
</dbReference>
<dbReference type="EMBL" id="DUJP01000010">
    <property type="protein sequence ID" value="HII46274.1"/>
    <property type="molecule type" value="Genomic_DNA"/>
</dbReference>
<dbReference type="InterPro" id="IPR001296">
    <property type="entry name" value="Glyco_trans_1"/>
</dbReference>
<dbReference type="GO" id="GO:0006487">
    <property type="term" value="P:protein N-linked glycosylation"/>
    <property type="evidence" value="ECO:0007669"/>
    <property type="project" value="TreeGrafter"/>
</dbReference>
<organism evidence="2 3">
    <name type="scientific">Pyrobaculum aerophilum</name>
    <dbReference type="NCBI Taxonomy" id="13773"/>
    <lineage>
        <taxon>Archaea</taxon>
        <taxon>Thermoproteota</taxon>
        <taxon>Thermoprotei</taxon>
        <taxon>Thermoproteales</taxon>
        <taxon>Thermoproteaceae</taxon>
        <taxon>Pyrobaculum</taxon>
    </lineage>
</organism>
<feature type="domain" description="Glycosyl transferase family 1" evidence="1">
    <location>
        <begin position="197"/>
        <end position="354"/>
    </location>
</feature>
<reference evidence="2" key="1">
    <citation type="journal article" date="2020" name="bioRxiv">
        <title>A rank-normalized archaeal taxonomy based on genome phylogeny resolves widespread incomplete and uneven classifications.</title>
        <authorList>
            <person name="Rinke C."/>
            <person name="Chuvochina M."/>
            <person name="Mussig A.J."/>
            <person name="Chaumeil P.-A."/>
            <person name="Waite D.W."/>
            <person name="Whitman W.B."/>
            <person name="Parks D.H."/>
            <person name="Hugenholtz P."/>
        </authorList>
    </citation>
    <scope>NUCLEOTIDE SEQUENCE</scope>
    <source>
        <strain evidence="2">UBA8839</strain>
    </source>
</reference>
<dbReference type="PANTHER" id="PTHR45919">
    <property type="entry name" value="GDP-MAN:MAN(3)GLCNAC(2)-PP-DOL ALPHA-1,2-MANNOSYLTRANSFERASE"/>
    <property type="match status" value="1"/>
</dbReference>
<dbReference type="GO" id="GO:0016020">
    <property type="term" value="C:membrane"/>
    <property type="evidence" value="ECO:0007669"/>
    <property type="project" value="TreeGrafter"/>
</dbReference>
<accession>A0A832SZ13</accession>
<evidence type="ECO:0000313" key="3">
    <source>
        <dbReference type="Proteomes" id="UP000651120"/>
    </source>
</evidence>
<dbReference type="AlphaFoldDB" id="A0A832SZ13"/>
<proteinExistence type="predicted"/>
<evidence type="ECO:0000259" key="1">
    <source>
        <dbReference type="Pfam" id="PF00534"/>
    </source>
</evidence>
<comment type="caution">
    <text evidence="2">The sequence shown here is derived from an EMBL/GenBank/DDBJ whole genome shotgun (WGS) entry which is preliminary data.</text>
</comment>
<keyword evidence="2" id="KW-0808">Transferase</keyword>
<evidence type="ECO:0000313" key="2">
    <source>
        <dbReference type="EMBL" id="HII46274.1"/>
    </source>
</evidence>
<sequence>MASFAVATERLNCLPVITSLTKFSKREKYRDWFGIDMLKYPSIEGGFNIRSFGLYLRLLVWQPVKKALRKYHPKFVIIDMPTYRPLVGKIPIVEYIHFPLDAAFDKKFRQIGFYYKDDPYTAERYRKFPLNIYAWGFTRLYPLFSRRNPFEDAEVVLTNSQWTAEIVKSLFGEMPLVLNPPLPPNIELLTSPPIYEDREPCIAMLGRYSHEKRYHWVLQKIAPLLTKEVPETSLLIMGDASTPTSANYFQGLVKLIEKSGLRHRVILMKNLIRKEINNILRRCKVFFHATINEHWGIAVAEAMAHGLPVVVHKSGGAWTDLAERGQVGIGYVDENEAVEALSKLLTDRKTWERYAMRSLEKAKDLHFDRFIERAVKLLTDI</sequence>
<dbReference type="Gene3D" id="3.40.50.2000">
    <property type="entry name" value="Glycogen Phosphorylase B"/>
    <property type="match status" value="1"/>
</dbReference>
<dbReference type="SUPFAM" id="SSF53756">
    <property type="entry name" value="UDP-Glycosyltransferase/glycogen phosphorylase"/>
    <property type="match status" value="1"/>
</dbReference>
<dbReference type="GO" id="GO:0004377">
    <property type="term" value="F:GDP-Man:Man(3)GlcNAc(2)-PP-Dol alpha-1,2-mannosyltransferase activity"/>
    <property type="evidence" value="ECO:0007669"/>
    <property type="project" value="InterPro"/>
</dbReference>
<protein>
    <submittedName>
        <fullName evidence="2">Glycosyltransferase</fullName>
    </submittedName>
</protein>
<dbReference type="PANTHER" id="PTHR45919:SF1">
    <property type="entry name" value="GDP-MAN:MAN(3)GLCNAC(2)-PP-DOL ALPHA-1,2-MANNOSYLTRANSFERASE"/>
    <property type="match status" value="1"/>
</dbReference>
<dbReference type="InterPro" id="IPR038013">
    <property type="entry name" value="ALG11"/>
</dbReference>
<gene>
    <name evidence="2" type="ORF">HA333_02060</name>
</gene>
<dbReference type="Proteomes" id="UP000651120">
    <property type="component" value="Unassembled WGS sequence"/>
</dbReference>
<name>A0A832SZ13_9CREN</name>